<dbReference type="Pfam" id="PF12643">
    <property type="entry name" value="MazG-like"/>
    <property type="match status" value="1"/>
</dbReference>
<dbReference type="PANTHER" id="PTHR46523">
    <property type="entry name" value="DCTP PYROPHOSPHATASE 1"/>
    <property type="match status" value="1"/>
</dbReference>
<dbReference type="GeneID" id="25401228"/>
<dbReference type="GO" id="GO:0006253">
    <property type="term" value="P:dCTP catabolic process"/>
    <property type="evidence" value="ECO:0007669"/>
    <property type="project" value="TreeGrafter"/>
</dbReference>
<dbReference type="InterPro" id="IPR025984">
    <property type="entry name" value="DCTPP"/>
</dbReference>
<organism evidence="1 2">
    <name type="scientific">Infirmifilum uzonense</name>
    <dbReference type="NCBI Taxonomy" id="1550241"/>
    <lineage>
        <taxon>Archaea</taxon>
        <taxon>Thermoproteota</taxon>
        <taxon>Thermoprotei</taxon>
        <taxon>Thermofilales</taxon>
        <taxon>Thermofilaceae</taxon>
        <taxon>Infirmifilum</taxon>
    </lineage>
</organism>
<dbReference type="RefSeq" id="WP_052883915.1">
    <property type="nucleotide sequence ID" value="NZ_CP009961.1"/>
</dbReference>
<gene>
    <name evidence="1" type="ORF">MA03_03315</name>
</gene>
<dbReference type="OrthoDB" id="147562at2157"/>
<protein>
    <submittedName>
        <fullName evidence="1">Nucleotide pyrophosphohydrolase</fullName>
    </submittedName>
</protein>
<reference evidence="1 2" key="1">
    <citation type="journal article" date="2015" name="Stand. Genomic Sci.">
        <title>Complete genome sequence of and proposal of Thermofilum uzonense sp. nov. a novel hyperthermophilic crenarchaeon and emended description of the genus Thermofilum.</title>
        <authorList>
            <person name="Toshchakov S.V."/>
            <person name="Korzhenkov A.A."/>
            <person name="Samarov N.I."/>
            <person name="Mazunin I.O."/>
            <person name="Mozhey O.I."/>
            <person name="Shmyr I.S."/>
            <person name="Derbikova K.S."/>
            <person name="Taranov E.A."/>
            <person name="Dominova I.N."/>
            <person name="Bonch-Osmolovskaya E.A."/>
            <person name="Patrushev M.V."/>
            <person name="Podosokorskaya O.A."/>
            <person name="Kublanov I.V."/>
        </authorList>
    </citation>
    <scope>NUCLEOTIDE SEQUENCE [LARGE SCALE GENOMIC DNA]</scope>
    <source>
        <strain evidence="1 2">1807-2</strain>
    </source>
</reference>
<dbReference type="Proteomes" id="UP000067434">
    <property type="component" value="Chromosome"/>
</dbReference>
<evidence type="ECO:0000313" key="1">
    <source>
        <dbReference type="EMBL" id="AKG38504.1"/>
    </source>
</evidence>
<keyword evidence="2" id="KW-1185">Reference proteome</keyword>
<dbReference type="GO" id="GO:0042262">
    <property type="term" value="P:DNA protection"/>
    <property type="evidence" value="ECO:0007669"/>
    <property type="project" value="TreeGrafter"/>
</dbReference>
<sequence length="118" mass="13842">MCSLKNLEAQIVRFRDEREWKIYHTPKNLAISLIIELGELLEHFQWKTDEEILSAVRDEAKRKEIAYEIADVAIYLILLSHELGVDLEKAIVEKLQVNGEKYPVEKVKGELFKEFSRV</sequence>
<dbReference type="KEGG" id="thf:MA03_03315"/>
<evidence type="ECO:0000313" key="2">
    <source>
        <dbReference type="Proteomes" id="UP000067434"/>
    </source>
</evidence>
<dbReference type="PATRIC" id="fig|1550241.5.peg.702"/>
<name>A0A0F7FH84_9CREN</name>
<dbReference type="InterPro" id="IPR052555">
    <property type="entry name" value="dCTP_Pyrophosphatase"/>
</dbReference>
<dbReference type="SUPFAM" id="SSF101386">
    <property type="entry name" value="all-alpha NTP pyrophosphatases"/>
    <property type="match status" value="1"/>
</dbReference>
<dbReference type="EMBL" id="CP009961">
    <property type="protein sequence ID" value="AKG38504.1"/>
    <property type="molecule type" value="Genomic_DNA"/>
</dbReference>
<dbReference type="CDD" id="cd11537">
    <property type="entry name" value="NTP-PPase_RS21-C6_like"/>
    <property type="match status" value="1"/>
</dbReference>
<proteinExistence type="predicted"/>
<dbReference type="GO" id="GO:0005829">
    <property type="term" value="C:cytosol"/>
    <property type="evidence" value="ECO:0007669"/>
    <property type="project" value="TreeGrafter"/>
</dbReference>
<dbReference type="GO" id="GO:0047840">
    <property type="term" value="F:dCTP diphosphatase activity"/>
    <property type="evidence" value="ECO:0007669"/>
    <property type="project" value="TreeGrafter"/>
</dbReference>
<keyword evidence="1" id="KW-0378">Hydrolase</keyword>
<dbReference type="PIRSF" id="PIRSF029826">
    <property type="entry name" value="UCP029826_pph"/>
    <property type="match status" value="1"/>
</dbReference>
<dbReference type="PANTHER" id="PTHR46523:SF1">
    <property type="entry name" value="DCTP PYROPHOSPHATASE 1"/>
    <property type="match status" value="1"/>
</dbReference>
<dbReference type="HOGENOM" id="CLU_110454_2_1_2"/>
<dbReference type="AlphaFoldDB" id="A0A0F7FH84"/>
<accession>A0A0F7FH84</accession>
<dbReference type="Gene3D" id="1.10.287.1080">
    <property type="entry name" value="MazG-like"/>
    <property type="match status" value="1"/>
</dbReference>